<dbReference type="GO" id="GO:0005506">
    <property type="term" value="F:iron ion binding"/>
    <property type="evidence" value="ECO:0007669"/>
    <property type="project" value="InterPro"/>
</dbReference>
<comment type="similarity">
    <text evidence="1">Belongs to the cytochrome P450 family.</text>
</comment>
<name>A0A922S7Z9_SPOEX</name>
<keyword evidence="2" id="KW-0503">Monooxygenase</keyword>
<dbReference type="Gene3D" id="1.10.630.10">
    <property type="entry name" value="Cytochrome P450"/>
    <property type="match status" value="1"/>
</dbReference>
<dbReference type="Pfam" id="PF00067">
    <property type="entry name" value="p450"/>
    <property type="match status" value="1"/>
</dbReference>
<dbReference type="InterPro" id="IPR036396">
    <property type="entry name" value="Cyt_P450_sf"/>
</dbReference>
<dbReference type="EMBL" id="JACEFF010000939">
    <property type="protein sequence ID" value="KAH9627770.1"/>
    <property type="molecule type" value="Genomic_DNA"/>
</dbReference>
<keyword evidence="2" id="KW-0560">Oxidoreductase</keyword>
<evidence type="ECO:0000256" key="2">
    <source>
        <dbReference type="ARBA" id="ARBA00023033"/>
    </source>
</evidence>
<protein>
    <submittedName>
        <fullName evidence="3">Uncharacterized protein</fullName>
    </submittedName>
</protein>
<reference evidence="3" key="1">
    <citation type="journal article" date="2021" name="G3 (Bethesda)">
        <title>Genome and transcriptome analysis of the beet armyworm Spodoptera exigua reveals targets for pest control. .</title>
        <authorList>
            <person name="Simon S."/>
            <person name="Breeschoten T."/>
            <person name="Jansen H.J."/>
            <person name="Dirks R.P."/>
            <person name="Schranz M.E."/>
            <person name="Ros V.I.D."/>
        </authorList>
    </citation>
    <scope>NUCLEOTIDE SEQUENCE</scope>
    <source>
        <strain evidence="3">TB_SE_WUR_2020</strain>
    </source>
</reference>
<dbReference type="SUPFAM" id="SSF48264">
    <property type="entry name" value="Cytochrome P450"/>
    <property type="match status" value="1"/>
</dbReference>
<dbReference type="AlphaFoldDB" id="A0A922S7Z9"/>
<gene>
    <name evidence="3" type="ORF">HF086_011148</name>
</gene>
<organism evidence="3 4">
    <name type="scientific">Spodoptera exigua</name>
    <name type="common">Beet armyworm</name>
    <name type="synonym">Noctua fulgens</name>
    <dbReference type="NCBI Taxonomy" id="7107"/>
    <lineage>
        <taxon>Eukaryota</taxon>
        <taxon>Metazoa</taxon>
        <taxon>Ecdysozoa</taxon>
        <taxon>Arthropoda</taxon>
        <taxon>Hexapoda</taxon>
        <taxon>Insecta</taxon>
        <taxon>Pterygota</taxon>
        <taxon>Neoptera</taxon>
        <taxon>Endopterygota</taxon>
        <taxon>Lepidoptera</taxon>
        <taxon>Glossata</taxon>
        <taxon>Ditrysia</taxon>
        <taxon>Noctuoidea</taxon>
        <taxon>Noctuidae</taxon>
        <taxon>Amphipyrinae</taxon>
        <taxon>Spodoptera</taxon>
    </lineage>
</organism>
<evidence type="ECO:0000313" key="4">
    <source>
        <dbReference type="Proteomes" id="UP000814243"/>
    </source>
</evidence>
<sequence length="120" mass="14114">MKLKMKANRNEKNMLKNDFDKEMNLWALESIGTVALGCRLNCFDPNLPADSPEWQLIQCVHDLFATANELDFKPSLWRYYSTPTFKKAMKLYEHHENLTKYFIKKGKEQLKTKPDNEKGV</sequence>
<comment type="caution">
    <text evidence="3">The sequence shown here is derived from an EMBL/GenBank/DDBJ whole genome shotgun (WGS) entry which is preliminary data.</text>
</comment>
<dbReference type="InterPro" id="IPR001128">
    <property type="entry name" value="Cyt_P450"/>
</dbReference>
<dbReference type="Proteomes" id="UP000814243">
    <property type="component" value="Unassembled WGS sequence"/>
</dbReference>
<dbReference type="GO" id="GO:0004497">
    <property type="term" value="F:monooxygenase activity"/>
    <property type="evidence" value="ECO:0007669"/>
    <property type="project" value="UniProtKB-KW"/>
</dbReference>
<accession>A0A922S7Z9</accession>
<evidence type="ECO:0000313" key="3">
    <source>
        <dbReference type="EMBL" id="KAH9627770.1"/>
    </source>
</evidence>
<dbReference type="GO" id="GO:0020037">
    <property type="term" value="F:heme binding"/>
    <property type="evidence" value="ECO:0007669"/>
    <property type="project" value="InterPro"/>
</dbReference>
<dbReference type="GO" id="GO:0016705">
    <property type="term" value="F:oxidoreductase activity, acting on paired donors, with incorporation or reduction of molecular oxygen"/>
    <property type="evidence" value="ECO:0007669"/>
    <property type="project" value="InterPro"/>
</dbReference>
<proteinExistence type="inferred from homology"/>
<evidence type="ECO:0000256" key="1">
    <source>
        <dbReference type="ARBA" id="ARBA00010617"/>
    </source>
</evidence>